<feature type="compositionally biased region" description="Low complexity" evidence="1">
    <location>
        <begin position="88"/>
        <end position="122"/>
    </location>
</feature>
<protein>
    <submittedName>
        <fullName evidence="2">Uncharacterized protein</fullName>
    </submittedName>
</protein>
<sequence length="122" mass="12015">MPRYNINSPVKHDGRIIKSGVLSLESEEAEPLLRSGALSPAEDAQEPISPPATSNDGEGSDGNGAAAGEPVQPAAATSNDGEGSDGNGAAAGEPVQPAAATDKPSATKPATKPTSKATKAKG</sequence>
<evidence type="ECO:0000313" key="2">
    <source>
        <dbReference type="EMBL" id="BBJ05153.1"/>
    </source>
</evidence>
<feature type="compositionally biased region" description="Low complexity" evidence="1">
    <location>
        <begin position="64"/>
        <end position="76"/>
    </location>
</feature>
<evidence type="ECO:0000256" key="1">
    <source>
        <dbReference type="SAM" id="MobiDB-lite"/>
    </source>
</evidence>
<reference evidence="2" key="1">
    <citation type="submission" date="2019-03" db="EMBL/GenBank/DDBJ databases">
        <title>Whole genome analysis of nitrate-reducing bacteria Marinobacter hydrocarbonoclasticus YB03.</title>
        <authorList>
            <person name="Azam A.H."/>
            <person name="Yuk S.R."/>
            <person name="Kamarisima K."/>
            <person name="Miyanaga K."/>
            <person name="Tanji Y."/>
        </authorList>
    </citation>
    <scope>NUCLEOTIDE SEQUENCE</scope>
    <source>
        <strain evidence="2">YB03</strain>
    </source>
</reference>
<accession>A0A455WG03</accession>
<gene>
    <name evidence="2" type="ORF">YBY_30020</name>
</gene>
<organism evidence="2">
    <name type="scientific">Marinobacter nauticus</name>
    <name type="common">Marinobacter hydrocarbonoclasticus</name>
    <name type="synonym">Marinobacter aquaeolei</name>
    <dbReference type="NCBI Taxonomy" id="2743"/>
    <lineage>
        <taxon>Bacteria</taxon>
        <taxon>Pseudomonadati</taxon>
        <taxon>Pseudomonadota</taxon>
        <taxon>Gammaproteobacteria</taxon>
        <taxon>Pseudomonadales</taxon>
        <taxon>Marinobacteraceae</taxon>
        <taxon>Marinobacter</taxon>
    </lineage>
</organism>
<feature type="region of interest" description="Disordered" evidence="1">
    <location>
        <begin position="25"/>
        <end position="122"/>
    </location>
</feature>
<dbReference type="AlphaFoldDB" id="A0A455WG03"/>
<name>A0A455WG03_MARNT</name>
<dbReference type="EMBL" id="AP019537">
    <property type="protein sequence ID" value="BBJ05153.1"/>
    <property type="molecule type" value="Genomic_DNA"/>
</dbReference>
<proteinExistence type="predicted"/>